<dbReference type="CDD" id="cd12107">
    <property type="entry name" value="Hemerythrin"/>
    <property type="match status" value="1"/>
</dbReference>
<evidence type="ECO:0000313" key="6">
    <source>
        <dbReference type="EMBL" id="XAU14167.1"/>
    </source>
</evidence>
<dbReference type="Pfam" id="PF01814">
    <property type="entry name" value="Hemerythrin"/>
    <property type="match status" value="1"/>
</dbReference>
<evidence type="ECO:0000313" key="7">
    <source>
        <dbReference type="Proteomes" id="UP001447842"/>
    </source>
</evidence>
<dbReference type="InterPro" id="IPR050669">
    <property type="entry name" value="Hemerythrin"/>
</dbReference>
<dbReference type="SUPFAM" id="SSF47188">
    <property type="entry name" value="Hemerythrin-like"/>
    <property type="match status" value="1"/>
</dbReference>
<dbReference type="RefSeq" id="WP_345971976.1">
    <property type="nucleotide sequence ID" value="NZ_CP147920.1"/>
</dbReference>
<keyword evidence="2" id="KW-0561">Oxygen transport</keyword>
<organism evidence="6 7">
    <name type="scientific">Sulfurimonas diazotrophicus</name>
    <dbReference type="NCBI Taxonomy" id="3131939"/>
    <lineage>
        <taxon>Bacteria</taxon>
        <taxon>Pseudomonadati</taxon>
        <taxon>Campylobacterota</taxon>
        <taxon>Epsilonproteobacteria</taxon>
        <taxon>Campylobacterales</taxon>
        <taxon>Sulfurimonadaceae</taxon>
        <taxon>Sulfurimonas</taxon>
    </lineage>
</organism>
<dbReference type="Gene3D" id="1.20.120.50">
    <property type="entry name" value="Hemerythrin-like"/>
    <property type="match status" value="1"/>
</dbReference>
<sequence length="128" mass="14806">MEELTLGVATMDETHADFLRQLDAVKQATGSAFIEGFAALVEHTEAHFAMEEEMMRSLAFYGQQEHLDEHETLLSEMRYFLQKARKLPPFGRSYIDDYAYEKFRRHIINIDSQLAMFLKSLETEAAHG</sequence>
<dbReference type="PROSITE" id="PS00550">
    <property type="entry name" value="HEMERYTHRINS"/>
    <property type="match status" value="1"/>
</dbReference>
<proteinExistence type="inferred from homology"/>
<comment type="similarity">
    <text evidence="1">Belongs to the hemerythrin family.</text>
</comment>
<dbReference type="Proteomes" id="UP001447842">
    <property type="component" value="Chromosome"/>
</dbReference>
<dbReference type="PANTHER" id="PTHR37164:SF1">
    <property type="entry name" value="BACTERIOHEMERYTHRIN"/>
    <property type="match status" value="1"/>
</dbReference>
<reference evidence="6 7" key="1">
    <citation type="submission" date="2024-03" db="EMBL/GenBank/DDBJ databases">
        <title>Sulfurimonas sp. HSL3-1.</title>
        <authorList>
            <person name="Wang S."/>
        </authorList>
    </citation>
    <scope>NUCLEOTIDE SEQUENCE [LARGE SCALE GENOMIC DNA]</scope>
    <source>
        <strain evidence="6 7">HSL3-1</strain>
    </source>
</reference>
<evidence type="ECO:0000256" key="2">
    <source>
        <dbReference type="ARBA" id="ARBA00022621"/>
    </source>
</evidence>
<name>A0ABZ3H9U0_9BACT</name>
<dbReference type="InterPro" id="IPR035938">
    <property type="entry name" value="Hemerythrin-like_sf"/>
</dbReference>
<dbReference type="InterPro" id="IPR016131">
    <property type="entry name" value="Haemerythrin_Fe_BS"/>
</dbReference>
<evidence type="ECO:0000256" key="4">
    <source>
        <dbReference type="ARBA" id="ARBA00023004"/>
    </source>
</evidence>
<feature type="domain" description="Hemerythrin-like" evidence="5">
    <location>
        <begin position="7"/>
        <end position="115"/>
    </location>
</feature>
<evidence type="ECO:0000259" key="5">
    <source>
        <dbReference type="Pfam" id="PF01814"/>
    </source>
</evidence>
<dbReference type="EMBL" id="CP147920">
    <property type="protein sequence ID" value="XAU14167.1"/>
    <property type="molecule type" value="Genomic_DNA"/>
</dbReference>
<keyword evidence="2" id="KW-0813">Transport</keyword>
<keyword evidence="3" id="KW-0479">Metal-binding</keyword>
<gene>
    <name evidence="6" type="ORF">WCY31_07845</name>
</gene>
<dbReference type="InterPro" id="IPR012312">
    <property type="entry name" value="Hemerythrin-like"/>
</dbReference>
<dbReference type="PANTHER" id="PTHR37164">
    <property type="entry name" value="BACTERIOHEMERYTHRIN"/>
    <property type="match status" value="1"/>
</dbReference>
<keyword evidence="4" id="KW-0408">Iron</keyword>
<dbReference type="NCBIfam" id="TIGR02481">
    <property type="entry name" value="hemeryth_dom"/>
    <property type="match status" value="1"/>
</dbReference>
<protein>
    <submittedName>
        <fullName evidence="6">Hemerythrin domain-containing protein</fullName>
    </submittedName>
</protein>
<accession>A0ABZ3H9U0</accession>
<dbReference type="InterPro" id="IPR012827">
    <property type="entry name" value="Hemerythrin_metal-bd"/>
</dbReference>
<keyword evidence="7" id="KW-1185">Reference proteome</keyword>
<evidence type="ECO:0000256" key="1">
    <source>
        <dbReference type="ARBA" id="ARBA00010587"/>
    </source>
</evidence>
<evidence type="ECO:0000256" key="3">
    <source>
        <dbReference type="ARBA" id="ARBA00022723"/>
    </source>
</evidence>